<keyword evidence="2 5" id="KW-0812">Transmembrane</keyword>
<accession>E4SMI8</accession>
<reference evidence="6 7" key="1">
    <citation type="journal article" date="2011" name="J. Bacteriol.">
        <title>Genome sequence of Lactobacillus amylovorus GRL1112.</title>
        <authorList>
            <person name="Kant R."/>
            <person name="Paulin L."/>
            <person name="Alatalo E."/>
            <person name="de Vos W.M."/>
            <person name="Palva A."/>
        </authorList>
    </citation>
    <scope>NUCLEOTIDE SEQUENCE [LARGE SCALE GENOMIC DNA]</scope>
    <source>
        <strain evidence="6 7">GRL 1112</strain>
    </source>
</reference>
<evidence type="ECO:0000256" key="2">
    <source>
        <dbReference type="ARBA" id="ARBA00022692"/>
    </source>
</evidence>
<evidence type="ECO:0000256" key="4">
    <source>
        <dbReference type="ARBA" id="ARBA00023136"/>
    </source>
</evidence>
<dbReference type="Proteomes" id="UP000007033">
    <property type="component" value="Chromosome"/>
</dbReference>
<feature type="transmembrane region" description="Helical" evidence="5">
    <location>
        <begin position="258"/>
        <end position="279"/>
    </location>
</feature>
<feature type="transmembrane region" description="Helical" evidence="5">
    <location>
        <begin position="12"/>
        <end position="35"/>
    </location>
</feature>
<feature type="transmembrane region" description="Helical" evidence="5">
    <location>
        <begin position="336"/>
        <end position="356"/>
    </location>
</feature>
<sequence>MLRKKSNEKKSLGLNAFLNGLRSVLNLIFPLITFPYISRVLSVNGIGIYNFSNTYIGYFILIAGLGIATYAVREGAKYRDNKEQIEEFSSEVFSINILATVIAYILLLLSLVIFKNLNNYVACILIFSIQILFTTLGTEWIYTIYEDYTYITIRSIIFKILSIILLFIFVKRPSDYLIYAAITVLASVGSNFLNFVHARSFIHIRLTLNTRWKYHLKPILTIFASSVAVTIYVYSDNTILGLMKNDYAVGIYSTSVKIYQIAQSLLSAVLTVTIPRLAMLWGQRRRREYNDVLTRVINTLGVLVLPASVGLLMLSREVVLIIAGQKFLPSVNSLRIITWAIIFSIFSWIFSDCVLIPAKREKRVLQNTLITAVINIVLNFILIPTMSYDGTSLSTVLAELSVMIMNGYSCKDIIKPIIFKKETLKNLLESIIGCIGIVIVCLLCQWGWDSMIWKTVFSVILSVPMYGAILVLLKNKIAISMLKNAINIIKNKI</sequence>
<name>E4SMI8_LACAR</name>
<dbReference type="RefSeq" id="WP_013438581.1">
    <property type="nucleotide sequence ID" value="NC_014724.1"/>
</dbReference>
<dbReference type="GO" id="GO:0016020">
    <property type="term" value="C:membrane"/>
    <property type="evidence" value="ECO:0007669"/>
    <property type="project" value="UniProtKB-SubCell"/>
</dbReference>
<feature type="transmembrane region" description="Helical" evidence="5">
    <location>
        <begin position="454"/>
        <end position="473"/>
    </location>
</feature>
<proteinExistence type="predicted"/>
<evidence type="ECO:0000256" key="5">
    <source>
        <dbReference type="SAM" id="Phobius"/>
    </source>
</evidence>
<dbReference type="InterPro" id="IPR052556">
    <property type="entry name" value="PolySynth_Transporter"/>
</dbReference>
<keyword evidence="4 5" id="KW-0472">Membrane</keyword>
<organism evidence="6 7">
    <name type="scientific">Lactobacillus amylovorus (strain GRL 1112)</name>
    <dbReference type="NCBI Taxonomy" id="695560"/>
    <lineage>
        <taxon>Bacteria</taxon>
        <taxon>Bacillati</taxon>
        <taxon>Bacillota</taxon>
        <taxon>Bacilli</taxon>
        <taxon>Lactobacillales</taxon>
        <taxon>Lactobacillaceae</taxon>
        <taxon>Lactobacillus</taxon>
    </lineage>
</organism>
<feature type="transmembrane region" description="Helical" evidence="5">
    <location>
        <begin position="392"/>
        <end position="409"/>
    </location>
</feature>
<dbReference type="EMBL" id="CP002338">
    <property type="protein sequence ID" value="ADQ59813.1"/>
    <property type="molecule type" value="Genomic_DNA"/>
</dbReference>
<dbReference type="PATRIC" id="fig|695560.3.peg.1875"/>
<feature type="transmembrane region" description="Helical" evidence="5">
    <location>
        <begin position="176"/>
        <end position="196"/>
    </location>
</feature>
<gene>
    <name evidence="6" type="ordered locus">LA2_09530</name>
</gene>
<feature type="transmembrane region" description="Helical" evidence="5">
    <location>
        <begin position="216"/>
        <end position="235"/>
    </location>
</feature>
<protein>
    <submittedName>
        <fullName evidence="6">EpsN</fullName>
    </submittedName>
</protein>
<feature type="transmembrane region" description="Helical" evidence="5">
    <location>
        <begin position="300"/>
        <end position="324"/>
    </location>
</feature>
<dbReference type="CDD" id="cd13128">
    <property type="entry name" value="MATE_Wzx_like"/>
    <property type="match status" value="1"/>
</dbReference>
<feature type="transmembrane region" description="Helical" evidence="5">
    <location>
        <begin position="55"/>
        <end position="72"/>
    </location>
</feature>
<feature type="transmembrane region" description="Helical" evidence="5">
    <location>
        <begin position="93"/>
        <end position="113"/>
    </location>
</feature>
<dbReference type="HOGENOM" id="CLU_022017_0_0_9"/>
<keyword evidence="3 5" id="KW-1133">Transmembrane helix</keyword>
<evidence type="ECO:0000313" key="7">
    <source>
        <dbReference type="Proteomes" id="UP000007033"/>
    </source>
</evidence>
<evidence type="ECO:0000256" key="1">
    <source>
        <dbReference type="ARBA" id="ARBA00004141"/>
    </source>
</evidence>
<feature type="transmembrane region" description="Helical" evidence="5">
    <location>
        <begin position="368"/>
        <end position="386"/>
    </location>
</feature>
<feature type="transmembrane region" description="Helical" evidence="5">
    <location>
        <begin position="119"/>
        <end position="136"/>
    </location>
</feature>
<dbReference type="PANTHER" id="PTHR43424:SF1">
    <property type="entry name" value="LOCUS PUTATIVE PROTEIN 1-RELATED"/>
    <property type="match status" value="1"/>
</dbReference>
<dbReference type="InterPro" id="IPR002797">
    <property type="entry name" value="Polysacc_synth"/>
</dbReference>
<dbReference type="PANTHER" id="PTHR43424">
    <property type="entry name" value="LOCUS PUTATIVE PROTEIN 1-RELATED"/>
    <property type="match status" value="1"/>
</dbReference>
<feature type="transmembrane region" description="Helical" evidence="5">
    <location>
        <begin position="148"/>
        <end position="170"/>
    </location>
</feature>
<evidence type="ECO:0000256" key="3">
    <source>
        <dbReference type="ARBA" id="ARBA00022989"/>
    </source>
</evidence>
<dbReference type="AlphaFoldDB" id="E4SMI8"/>
<evidence type="ECO:0000313" key="6">
    <source>
        <dbReference type="EMBL" id="ADQ59813.1"/>
    </source>
</evidence>
<comment type="subcellular location">
    <subcellularLocation>
        <location evidence="1">Membrane</location>
        <topology evidence="1">Multi-pass membrane protein</topology>
    </subcellularLocation>
</comment>
<dbReference type="Pfam" id="PF01943">
    <property type="entry name" value="Polysacc_synt"/>
    <property type="match status" value="1"/>
</dbReference>
<feature type="transmembrane region" description="Helical" evidence="5">
    <location>
        <begin position="430"/>
        <end position="448"/>
    </location>
</feature>
<dbReference type="KEGG" id="lam:LA2_09530"/>